<name>I3C9U7_9FLAO</name>
<protein>
    <recommendedName>
        <fullName evidence="3">Starch-binding associating with outer membrane</fullName>
    </recommendedName>
</protein>
<keyword evidence="2" id="KW-1185">Reference proteome</keyword>
<organism evidence="1 2">
    <name type="scientific">Galbibacter orientalis DSM 19592</name>
    <dbReference type="NCBI Taxonomy" id="926559"/>
    <lineage>
        <taxon>Bacteria</taxon>
        <taxon>Pseudomonadati</taxon>
        <taxon>Bacteroidota</taxon>
        <taxon>Flavobacteriia</taxon>
        <taxon>Flavobacteriales</taxon>
        <taxon>Flavobacteriaceae</taxon>
        <taxon>Galbibacter</taxon>
    </lineage>
</organism>
<dbReference type="HOGENOM" id="CLU_025928_1_0_10"/>
<dbReference type="OrthoDB" id="725917at2"/>
<dbReference type="SUPFAM" id="SSF48452">
    <property type="entry name" value="TPR-like"/>
    <property type="match status" value="1"/>
</dbReference>
<evidence type="ECO:0000313" key="1">
    <source>
        <dbReference type="EMBL" id="EIJ40390.1"/>
    </source>
</evidence>
<proteinExistence type="predicted"/>
<dbReference type="EMBL" id="JH651379">
    <property type="protein sequence ID" value="EIJ40390.1"/>
    <property type="molecule type" value="Genomic_DNA"/>
</dbReference>
<dbReference type="Gene3D" id="1.25.40.390">
    <property type="match status" value="1"/>
</dbReference>
<accession>I3C9U7</accession>
<evidence type="ECO:0000313" key="2">
    <source>
        <dbReference type="Proteomes" id="UP000004690"/>
    </source>
</evidence>
<dbReference type="Pfam" id="PF12771">
    <property type="entry name" value="SusD-like_2"/>
    <property type="match status" value="1"/>
</dbReference>
<gene>
    <name evidence="1" type="ORF">JoomaDRAFT_3448</name>
</gene>
<dbReference type="RefSeq" id="WP_008614646.1">
    <property type="nucleotide sequence ID" value="NZ_JH651379.1"/>
</dbReference>
<reference evidence="1 2" key="1">
    <citation type="submission" date="2012-02" db="EMBL/GenBank/DDBJ databases">
        <title>Improved High-Quality Draft genome of Joostella marina DSM 19592.</title>
        <authorList>
            <consortium name="US DOE Joint Genome Institute (JGI-PGF)"/>
            <person name="Lucas S."/>
            <person name="Copeland A."/>
            <person name="Lapidus A."/>
            <person name="Bruce D."/>
            <person name="Goodwin L."/>
            <person name="Pitluck S."/>
            <person name="Peters L."/>
            <person name="Chertkov O."/>
            <person name="Ovchinnikova G."/>
            <person name="Kyrpides N."/>
            <person name="Mavromatis K."/>
            <person name="Detter J.C."/>
            <person name="Han C."/>
            <person name="Land M."/>
            <person name="Hauser L."/>
            <person name="Markowitz V."/>
            <person name="Cheng J.-F."/>
            <person name="Hugenholtz P."/>
            <person name="Woyke T."/>
            <person name="Wu D."/>
            <person name="Tindall B."/>
            <person name="Brambilla E."/>
            <person name="Klenk H.-P."/>
            <person name="Eisen J.A."/>
        </authorList>
    </citation>
    <scope>NUCLEOTIDE SEQUENCE [LARGE SCALE GENOMIC DNA]</scope>
    <source>
        <strain evidence="1 2">DSM 19592</strain>
    </source>
</reference>
<dbReference type="InterPro" id="IPR041662">
    <property type="entry name" value="SusD-like_2"/>
</dbReference>
<dbReference type="InterPro" id="IPR011990">
    <property type="entry name" value="TPR-like_helical_dom_sf"/>
</dbReference>
<dbReference type="AlphaFoldDB" id="I3C9U7"/>
<evidence type="ECO:0008006" key="3">
    <source>
        <dbReference type="Google" id="ProtNLM"/>
    </source>
</evidence>
<dbReference type="STRING" id="926559.JoomaDRAFT_3448"/>
<dbReference type="eggNOG" id="COG0521">
    <property type="taxonomic scope" value="Bacteria"/>
</dbReference>
<sequence>MKNIKHSLYILLAFLVLSCSKTEDLQDDENRATAVSPELILTNVEVSAFNNISLSAGLASRYLTNTNGVNSNQYYNWQRSDYSTYDDLKQVSKMIEEAKRTEIEVYQILAKFFNSYFIVSLTETFGDIPYLEAINASEGNYTPAYDTQKSIYIKVLNDLKSASDQLIANDETILGDVIYDGDKLKWRKLINSYYLRILMNLSKKENVAELNIKNRFNEVFTNPSKYPIFESNDDNGALHFYNIQDNRYPLQNNNDLQTAYYLEESFVERLQDFQDPRLFTFAEKKPNGNNLPDDDFNAYGGLYGSGDLNTNVSKAVNGEASRVHPRYFNDPENEPSLLISYAEVEFILAEATVRNWINSNAVTHYKNGIQASLNFYNISETDAYLNNPKIELSTGNEIEAILTQKHIAMYLNTGWQSFFEQRRTGFPEFNTDGTGILNSGNIPKRWMYPANEATNNGENLNSAINKQFPNGDTINGEMWILK</sequence>
<dbReference type="Proteomes" id="UP000004690">
    <property type="component" value="Unassembled WGS sequence"/>
</dbReference>
<dbReference type="PROSITE" id="PS51257">
    <property type="entry name" value="PROKAR_LIPOPROTEIN"/>
    <property type="match status" value="1"/>
</dbReference>